<dbReference type="PANTHER" id="PTHR43595:SF2">
    <property type="entry name" value="SMALL RIBOSOMAL SUBUNIT PROTEIN MS42"/>
    <property type="match status" value="1"/>
</dbReference>
<dbReference type="InterPro" id="IPR019831">
    <property type="entry name" value="Mn/Fe_SOD_N"/>
</dbReference>
<gene>
    <name evidence="9" type="ORF">SAMN02745196_01457</name>
</gene>
<evidence type="ECO:0000259" key="7">
    <source>
        <dbReference type="Pfam" id="PF00081"/>
    </source>
</evidence>
<reference evidence="9 10" key="1">
    <citation type="submission" date="2016-11" db="EMBL/GenBank/DDBJ databases">
        <authorList>
            <person name="Jaros S."/>
            <person name="Januszkiewicz K."/>
            <person name="Wedrychowicz H."/>
        </authorList>
    </citation>
    <scope>NUCLEOTIDE SEQUENCE [LARGE SCALE GENOMIC DNA]</scope>
    <source>
        <strain evidence="9 10">DSM 3089</strain>
    </source>
</reference>
<evidence type="ECO:0000256" key="2">
    <source>
        <dbReference type="ARBA" id="ARBA00012682"/>
    </source>
</evidence>
<dbReference type="PIRSF" id="PIRSF000349">
    <property type="entry name" value="SODismutase"/>
    <property type="match status" value="1"/>
</dbReference>
<dbReference type="GO" id="GO:0005737">
    <property type="term" value="C:cytoplasm"/>
    <property type="evidence" value="ECO:0007669"/>
    <property type="project" value="TreeGrafter"/>
</dbReference>
<dbReference type="AlphaFoldDB" id="A0A1M5VZF4"/>
<dbReference type="InterPro" id="IPR036314">
    <property type="entry name" value="SOD_C_sf"/>
</dbReference>
<keyword evidence="4 6" id="KW-0560">Oxidoreductase</keyword>
<name>A0A1M5VZF4_9CLOT</name>
<dbReference type="Proteomes" id="UP000184526">
    <property type="component" value="Unassembled WGS sequence"/>
</dbReference>
<feature type="domain" description="Manganese/iron superoxide dismutase N-terminal" evidence="7">
    <location>
        <begin position="5"/>
        <end position="91"/>
    </location>
</feature>
<dbReference type="InterPro" id="IPR001189">
    <property type="entry name" value="Mn/Fe_SOD"/>
</dbReference>
<dbReference type="GO" id="GO:0046872">
    <property type="term" value="F:metal ion binding"/>
    <property type="evidence" value="ECO:0007669"/>
    <property type="project" value="UniProtKB-KW"/>
</dbReference>
<dbReference type="InterPro" id="IPR036324">
    <property type="entry name" value="Mn/Fe_SOD_N_sf"/>
</dbReference>
<protein>
    <recommendedName>
        <fullName evidence="2 6">Superoxide dismutase</fullName>
        <ecNumber evidence="2 6">1.15.1.1</ecNumber>
    </recommendedName>
</protein>
<evidence type="ECO:0000256" key="6">
    <source>
        <dbReference type="RuleBase" id="RU000414"/>
    </source>
</evidence>
<dbReference type="EC" id="1.15.1.1" evidence="2 6"/>
<feature type="binding site" evidence="5">
    <location>
        <position position="170"/>
    </location>
    <ligand>
        <name>Mn(2+)</name>
        <dbReference type="ChEBI" id="CHEBI:29035"/>
    </ligand>
</feature>
<dbReference type="InterPro" id="IPR019833">
    <property type="entry name" value="Mn/Fe_SOD_BS"/>
</dbReference>
<feature type="domain" description="Manganese/iron superoxide dismutase C-terminal" evidence="8">
    <location>
        <begin position="98"/>
        <end position="198"/>
    </location>
</feature>
<dbReference type="Gene3D" id="1.10.287.990">
    <property type="entry name" value="Fe,Mn superoxide dismutase (SOD) domain"/>
    <property type="match status" value="1"/>
</dbReference>
<evidence type="ECO:0000256" key="4">
    <source>
        <dbReference type="ARBA" id="ARBA00023002"/>
    </source>
</evidence>
<dbReference type="SUPFAM" id="SSF46609">
    <property type="entry name" value="Fe,Mn superoxide dismutase (SOD), N-terminal domain"/>
    <property type="match status" value="1"/>
</dbReference>
<dbReference type="Pfam" id="PF00081">
    <property type="entry name" value="Sod_Fe_N"/>
    <property type="match status" value="1"/>
</dbReference>
<sequence length="205" mass="23234">MIYDKIKLPFTYDALEPYLDATTVETHYSKHLSGYVDKLNGILANHSEITEGKSLEDILSNVTMLPQEIRQAVINQGGGVFNHNLYFSLLSPNPKKAPEGKLLNKIVEDFSSLESLVEKLTNSAINQFGSGYAWLVINKKGDLEVISTSNQDCPLSAGVKPILTIDVWEHAYYLKYKNLRAEYVKNIWNLIDWQVVENLYNTYVS</sequence>
<evidence type="ECO:0000256" key="1">
    <source>
        <dbReference type="ARBA" id="ARBA00008714"/>
    </source>
</evidence>
<evidence type="ECO:0000256" key="5">
    <source>
        <dbReference type="PIRSR" id="PIRSR000349-1"/>
    </source>
</evidence>
<organism evidence="9 10">
    <name type="scientific">Clostridium collagenovorans DSM 3089</name>
    <dbReference type="NCBI Taxonomy" id="1121306"/>
    <lineage>
        <taxon>Bacteria</taxon>
        <taxon>Bacillati</taxon>
        <taxon>Bacillota</taxon>
        <taxon>Clostridia</taxon>
        <taxon>Eubacteriales</taxon>
        <taxon>Clostridiaceae</taxon>
        <taxon>Clostridium</taxon>
    </lineage>
</organism>
<evidence type="ECO:0000313" key="10">
    <source>
        <dbReference type="Proteomes" id="UP000184526"/>
    </source>
</evidence>
<evidence type="ECO:0000313" key="9">
    <source>
        <dbReference type="EMBL" id="SHH80662.1"/>
    </source>
</evidence>
<evidence type="ECO:0000259" key="8">
    <source>
        <dbReference type="Pfam" id="PF02777"/>
    </source>
</evidence>
<dbReference type="PRINTS" id="PR01703">
    <property type="entry name" value="MNSODISMTASE"/>
</dbReference>
<evidence type="ECO:0000256" key="3">
    <source>
        <dbReference type="ARBA" id="ARBA00022723"/>
    </source>
</evidence>
<dbReference type="EMBL" id="FQXP01000005">
    <property type="protein sequence ID" value="SHH80662.1"/>
    <property type="molecule type" value="Genomic_DNA"/>
</dbReference>
<dbReference type="GO" id="GO:0004784">
    <property type="term" value="F:superoxide dismutase activity"/>
    <property type="evidence" value="ECO:0007669"/>
    <property type="project" value="UniProtKB-EC"/>
</dbReference>
<keyword evidence="10" id="KW-1185">Reference proteome</keyword>
<dbReference type="SUPFAM" id="SSF54719">
    <property type="entry name" value="Fe,Mn superoxide dismutase (SOD), C-terminal domain"/>
    <property type="match status" value="1"/>
</dbReference>
<comment type="function">
    <text evidence="6">Destroys radicals which are normally produced within the cells and which are toxic to biological systems.</text>
</comment>
<keyword evidence="3 5" id="KW-0479">Metal-binding</keyword>
<dbReference type="STRING" id="1121306.SAMN02745196_01457"/>
<feature type="binding site" evidence="5">
    <location>
        <position position="166"/>
    </location>
    <ligand>
        <name>Mn(2+)</name>
        <dbReference type="ChEBI" id="CHEBI:29035"/>
    </ligand>
</feature>
<dbReference type="PROSITE" id="PS00088">
    <property type="entry name" value="SOD_MN"/>
    <property type="match status" value="1"/>
</dbReference>
<accession>A0A1M5VZF4</accession>
<dbReference type="Pfam" id="PF02777">
    <property type="entry name" value="Sod_Fe_C"/>
    <property type="match status" value="1"/>
</dbReference>
<dbReference type="InterPro" id="IPR019832">
    <property type="entry name" value="Mn/Fe_SOD_C"/>
</dbReference>
<dbReference type="Gene3D" id="3.55.40.20">
    <property type="entry name" value="Iron/manganese superoxide dismutase, C-terminal domain"/>
    <property type="match status" value="1"/>
</dbReference>
<comment type="similarity">
    <text evidence="1 6">Belongs to the iron/manganese superoxide dismutase family.</text>
</comment>
<proteinExistence type="inferred from homology"/>
<feature type="binding site" evidence="5">
    <location>
        <position position="27"/>
    </location>
    <ligand>
        <name>Mn(2+)</name>
        <dbReference type="ChEBI" id="CHEBI:29035"/>
    </ligand>
</feature>
<comment type="catalytic activity">
    <reaction evidence="6">
        <text>2 superoxide + 2 H(+) = H2O2 + O2</text>
        <dbReference type="Rhea" id="RHEA:20696"/>
        <dbReference type="ChEBI" id="CHEBI:15378"/>
        <dbReference type="ChEBI" id="CHEBI:15379"/>
        <dbReference type="ChEBI" id="CHEBI:16240"/>
        <dbReference type="ChEBI" id="CHEBI:18421"/>
        <dbReference type="EC" id="1.15.1.1"/>
    </reaction>
</comment>
<feature type="binding site" evidence="5">
    <location>
        <position position="83"/>
    </location>
    <ligand>
        <name>Mn(2+)</name>
        <dbReference type="ChEBI" id="CHEBI:29035"/>
    </ligand>
</feature>
<dbReference type="PANTHER" id="PTHR43595">
    <property type="entry name" value="37S RIBOSOMAL PROTEIN S26, MITOCHONDRIAL"/>
    <property type="match status" value="1"/>
</dbReference>